<evidence type="ECO:0000256" key="3">
    <source>
        <dbReference type="ARBA" id="ARBA00022692"/>
    </source>
</evidence>
<evidence type="ECO:0000256" key="1">
    <source>
        <dbReference type="ARBA" id="ARBA00004141"/>
    </source>
</evidence>
<feature type="compositionally biased region" description="Pro residues" evidence="6">
    <location>
        <begin position="109"/>
        <end position="127"/>
    </location>
</feature>
<dbReference type="Proteomes" id="UP001281761">
    <property type="component" value="Unassembled WGS sequence"/>
</dbReference>
<dbReference type="InterPro" id="IPR026767">
    <property type="entry name" value="Tmem151"/>
</dbReference>
<dbReference type="EMBL" id="JARBJD010000125">
    <property type="protein sequence ID" value="KAK2951033.1"/>
    <property type="molecule type" value="Genomic_DNA"/>
</dbReference>
<dbReference type="Pfam" id="PF14857">
    <property type="entry name" value="TMEM151"/>
    <property type="match status" value="1"/>
</dbReference>
<evidence type="ECO:0000313" key="9">
    <source>
        <dbReference type="Proteomes" id="UP001281761"/>
    </source>
</evidence>
<comment type="caution">
    <text evidence="8">The sequence shown here is derived from an EMBL/GenBank/DDBJ whole genome shotgun (WGS) entry which is preliminary data.</text>
</comment>
<evidence type="ECO:0000256" key="6">
    <source>
        <dbReference type="SAM" id="MobiDB-lite"/>
    </source>
</evidence>
<name>A0ABQ9XI82_9EUKA</name>
<evidence type="ECO:0000256" key="4">
    <source>
        <dbReference type="ARBA" id="ARBA00022989"/>
    </source>
</evidence>
<gene>
    <name evidence="8" type="ORF">BLNAU_13994</name>
</gene>
<evidence type="ECO:0000313" key="8">
    <source>
        <dbReference type="EMBL" id="KAK2951033.1"/>
    </source>
</evidence>
<keyword evidence="3 7" id="KW-0812">Transmembrane</keyword>
<comment type="similarity">
    <text evidence="2">Belongs to the TMEM151 family.</text>
</comment>
<feature type="compositionally biased region" description="Polar residues" evidence="6">
    <location>
        <begin position="19"/>
        <end position="47"/>
    </location>
</feature>
<protein>
    <submittedName>
        <fullName evidence="8">Transmembrane protein 151B</fullName>
    </submittedName>
</protein>
<keyword evidence="9" id="KW-1185">Reference proteome</keyword>
<reference evidence="8 9" key="1">
    <citation type="journal article" date="2022" name="bioRxiv">
        <title>Genomics of Preaxostyla Flagellates Illuminates Evolutionary Transitions and the Path Towards Mitochondrial Loss.</title>
        <authorList>
            <person name="Novak L.V.F."/>
            <person name="Treitli S.C."/>
            <person name="Pyrih J."/>
            <person name="Halakuc P."/>
            <person name="Pipaliya S.V."/>
            <person name="Vacek V."/>
            <person name="Brzon O."/>
            <person name="Soukal P."/>
            <person name="Eme L."/>
            <person name="Dacks J.B."/>
            <person name="Karnkowska A."/>
            <person name="Elias M."/>
            <person name="Hampl V."/>
        </authorList>
    </citation>
    <scope>NUCLEOTIDE SEQUENCE [LARGE SCALE GENOMIC DNA]</scope>
    <source>
        <strain evidence="8">NAU3</strain>
        <tissue evidence="8">Gut</tissue>
    </source>
</reference>
<evidence type="ECO:0000256" key="7">
    <source>
        <dbReference type="SAM" id="Phobius"/>
    </source>
</evidence>
<feature type="compositionally biased region" description="Polar residues" evidence="6">
    <location>
        <begin position="75"/>
        <end position="84"/>
    </location>
</feature>
<dbReference type="PANTHER" id="PTHR31893">
    <property type="entry name" value="TRANSMEMBRANE PROTEIN 151 HOMOLOG"/>
    <property type="match status" value="1"/>
</dbReference>
<keyword evidence="5 7" id="KW-0472">Membrane</keyword>
<proteinExistence type="inferred from homology"/>
<sequence length="465" mass="53059">MSKPNSTDQLEFPAEPASQVGSGYPSPNYSAVNYNYVTPASQSQGPNQYPPGSGVPNAYYSPQSSYAVGVDAAGNQYTSPQGLPTATAPPQEYHPHQQYQVAPASAPSQPYPPPQECQPPQGVPPQTLPSQPSVNTNQTQFTDAELDMMPAEDYVPTLKMPSPEELAEAERKEMAPVRKKELMTTKKFVQIQEGYHHEPTRYCCGACETNCHAAAWVMNSLSWVGLILLILGIVLLGYPFIIAGSVVLGVFYIANIIESCCGRHFKYLIHLDKKSTFIQTIKDLQNTAPRIWWTCECYHYETRVRYVTETYTDSNGQSHTRQRRETYQEKVITARGSANFRYKYFADDSGALNDAVHLFDAIRVDFTKQYTFGDRLTEKRYYRQRERFLDTYRFLDVHFDHWDHYDLPGFKEHKMCLMDLKKKPCCMNACVYVIFILLTVPMFHRLWLDSVSLNAKFHMNKIVYS</sequence>
<evidence type="ECO:0000256" key="2">
    <source>
        <dbReference type="ARBA" id="ARBA00009583"/>
    </source>
</evidence>
<feature type="transmembrane region" description="Helical" evidence="7">
    <location>
        <begin position="221"/>
        <end position="254"/>
    </location>
</feature>
<feature type="compositionally biased region" description="Low complexity" evidence="6">
    <location>
        <begin position="96"/>
        <end position="108"/>
    </location>
</feature>
<dbReference type="PANTHER" id="PTHR31893:SF5">
    <property type="entry name" value="TRANSMEMBRANE PROTEIN 151 HOMOLOG"/>
    <property type="match status" value="1"/>
</dbReference>
<feature type="transmembrane region" description="Helical" evidence="7">
    <location>
        <begin position="425"/>
        <end position="444"/>
    </location>
</feature>
<feature type="region of interest" description="Disordered" evidence="6">
    <location>
        <begin position="1"/>
        <end position="136"/>
    </location>
</feature>
<evidence type="ECO:0000256" key="5">
    <source>
        <dbReference type="ARBA" id="ARBA00023136"/>
    </source>
</evidence>
<keyword evidence="4 7" id="KW-1133">Transmembrane helix</keyword>
<accession>A0ABQ9XI82</accession>
<comment type="subcellular location">
    <subcellularLocation>
        <location evidence="1">Membrane</location>
        <topology evidence="1">Multi-pass membrane protein</topology>
    </subcellularLocation>
</comment>
<organism evidence="8 9">
    <name type="scientific">Blattamonas nauphoetae</name>
    <dbReference type="NCBI Taxonomy" id="2049346"/>
    <lineage>
        <taxon>Eukaryota</taxon>
        <taxon>Metamonada</taxon>
        <taxon>Preaxostyla</taxon>
        <taxon>Oxymonadida</taxon>
        <taxon>Blattamonas</taxon>
    </lineage>
</organism>